<dbReference type="Proteomes" id="UP001500467">
    <property type="component" value="Unassembled WGS sequence"/>
</dbReference>
<name>A0ABP4FSX6_9PSEU</name>
<sequence length="217" mass="22883">MQVAQHLDAARIGSRPTRPSLFAGAALAHIHNTVRSIREFTAGVNVAGARLVSPTMDDTGTFFGLPLHPLLVHAVVVLVPLVVLALLFAQFWPAARHRLGLVTPLAALAVAVLVPVTITAGQALASVVGPLPSVLEHERYGRMLLPWSVGLFLVATAQWGWFRWEVAALRQAGRQRAAMIGSLLLGVAVIAVAAGNVTVLVLTGHSGSRSVWGSVMP</sequence>
<feature type="transmembrane region" description="Helical" evidence="1">
    <location>
        <begin position="183"/>
        <end position="202"/>
    </location>
</feature>
<keyword evidence="1" id="KW-0812">Transmembrane</keyword>
<keyword evidence="1" id="KW-0472">Membrane</keyword>
<dbReference type="EMBL" id="BAAALM010000005">
    <property type="protein sequence ID" value="GAA1198243.1"/>
    <property type="molecule type" value="Genomic_DNA"/>
</dbReference>
<reference evidence="3" key="1">
    <citation type="journal article" date="2019" name="Int. J. Syst. Evol. Microbiol.">
        <title>The Global Catalogue of Microorganisms (GCM) 10K type strain sequencing project: providing services to taxonomists for standard genome sequencing and annotation.</title>
        <authorList>
            <consortium name="The Broad Institute Genomics Platform"/>
            <consortium name="The Broad Institute Genome Sequencing Center for Infectious Disease"/>
            <person name="Wu L."/>
            <person name="Ma J."/>
        </authorList>
    </citation>
    <scope>NUCLEOTIDE SEQUENCE [LARGE SCALE GENOMIC DNA]</scope>
    <source>
        <strain evidence="3">JCM 13022</strain>
    </source>
</reference>
<keyword evidence="1" id="KW-1133">Transmembrane helix</keyword>
<feature type="transmembrane region" description="Helical" evidence="1">
    <location>
        <begin position="144"/>
        <end position="162"/>
    </location>
</feature>
<accession>A0ABP4FSX6</accession>
<protein>
    <recommendedName>
        <fullName evidence="4">DUF2231 domain-containing protein</fullName>
    </recommendedName>
</protein>
<evidence type="ECO:0000256" key="1">
    <source>
        <dbReference type="SAM" id="Phobius"/>
    </source>
</evidence>
<proteinExistence type="predicted"/>
<organism evidence="2 3">
    <name type="scientific">Prauserella alba</name>
    <dbReference type="NCBI Taxonomy" id="176898"/>
    <lineage>
        <taxon>Bacteria</taxon>
        <taxon>Bacillati</taxon>
        <taxon>Actinomycetota</taxon>
        <taxon>Actinomycetes</taxon>
        <taxon>Pseudonocardiales</taxon>
        <taxon>Pseudonocardiaceae</taxon>
        <taxon>Prauserella</taxon>
    </lineage>
</organism>
<gene>
    <name evidence="2" type="ORF">GCM10009675_12210</name>
</gene>
<evidence type="ECO:0000313" key="3">
    <source>
        <dbReference type="Proteomes" id="UP001500467"/>
    </source>
</evidence>
<feature type="transmembrane region" description="Helical" evidence="1">
    <location>
        <begin position="101"/>
        <end position="124"/>
    </location>
</feature>
<comment type="caution">
    <text evidence="2">The sequence shown here is derived from an EMBL/GenBank/DDBJ whole genome shotgun (WGS) entry which is preliminary data.</text>
</comment>
<evidence type="ECO:0008006" key="4">
    <source>
        <dbReference type="Google" id="ProtNLM"/>
    </source>
</evidence>
<feature type="transmembrane region" description="Helical" evidence="1">
    <location>
        <begin position="70"/>
        <end position="89"/>
    </location>
</feature>
<evidence type="ECO:0000313" key="2">
    <source>
        <dbReference type="EMBL" id="GAA1198243.1"/>
    </source>
</evidence>
<keyword evidence="3" id="KW-1185">Reference proteome</keyword>